<reference evidence="1 2" key="1">
    <citation type="submission" date="2017-07" db="EMBL/GenBank/DDBJ databases">
        <title>Draft genome of Ochrobactrum lupini type strain LUP21.</title>
        <authorList>
            <person name="Krzyzanowska D.M."/>
            <person name="Jafra S."/>
        </authorList>
    </citation>
    <scope>NUCLEOTIDE SEQUENCE [LARGE SCALE GENOMIC DNA]</scope>
    <source>
        <strain evidence="1 2">LUP21</strain>
    </source>
</reference>
<dbReference type="AlphaFoldDB" id="A0A256GMD2"/>
<name>A0A256GMD2_9HYPH</name>
<accession>A0A256GMD2</accession>
<gene>
    <name evidence="1" type="ORF">CES86_2950</name>
</gene>
<dbReference type="EMBL" id="NNRN01000051">
    <property type="protein sequence ID" value="OYR28335.1"/>
    <property type="molecule type" value="Genomic_DNA"/>
</dbReference>
<protein>
    <submittedName>
        <fullName evidence="1">Uncharacterized protein</fullName>
    </submittedName>
</protein>
<organism evidence="1 2">
    <name type="scientific">Brucella lupini</name>
    <dbReference type="NCBI Taxonomy" id="255457"/>
    <lineage>
        <taxon>Bacteria</taxon>
        <taxon>Pseudomonadati</taxon>
        <taxon>Pseudomonadota</taxon>
        <taxon>Alphaproteobacteria</taxon>
        <taxon>Hyphomicrobiales</taxon>
        <taxon>Brucellaceae</taxon>
        <taxon>Brucella/Ochrobactrum group</taxon>
        <taxon>Brucella</taxon>
    </lineage>
</organism>
<comment type="caution">
    <text evidence="1">The sequence shown here is derived from an EMBL/GenBank/DDBJ whole genome shotgun (WGS) entry which is preliminary data.</text>
</comment>
<dbReference type="Proteomes" id="UP000216363">
    <property type="component" value="Unassembled WGS sequence"/>
</dbReference>
<sequence>MTQSGHRQNAGLSHDYEQEFTCHNHNYFVSVPDPKVAMPCCKWHFSALPVLMYF</sequence>
<proteinExistence type="predicted"/>
<evidence type="ECO:0000313" key="1">
    <source>
        <dbReference type="EMBL" id="OYR28335.1"/>
    </source>
</evidence>
<evidence type="ECO:0000313" key="2">
    <source>
        <dbReference type="Proteomes" id="UP000216363"/>
    </source>
</evidence>